<feature type="domain" description="Histidine kinase/HSP90-like ATPase" evidence="1">
    <location>
        <begin position="12"/>
        <end position="125"/>
    </location>
</feature>
<dbReference type="Pfam" id="PF13581">
    <property type="entry name" value="HATPase_c_2"/>
    <property type="match status" value="1"/>
</dbReference>
<accession>A0ABX6GW58</accession>
<evidence type="ECO:0000313" key="3">
    <source>
        <dbReference type="Proteomes" id="UP000464597"/>
    </source>
</evidence>
<keyword evidence="2" id="KW-0547">Nucleotide-binding</keyword>
<keyword evidence="3" id="KW-1185">Reference proteome</keyword>
<dbReference type="GO" id="GO:0005524">
    <property type="term" value="F:ATP binding"/>
    <property type="evidence" value="ECO:0007669"/>
    <property type="project" value="UniProtKB-KW"/>
</dbReference>
<proteinExistence type="predicted"/>
<evidence type="ECO:0000259" key="1">
    <source>
        <dbReference type="Pfam" id="PF13581"/>
    </source>
</evidence>
<dbReference type="Proteomes" id="UP000464597">
    <property type="component" value="Chromosome"/>
</dbReference>
<name>A0ABX6GW58_9MICO</name>
<dbReference type="EMBL" id="CP047180">
    <property type="protein sequence ID" value="QHC61759.1"/>
    <property type="molecule type" value="Genomic_DNA"/>
</dbReference>
<organism evidence="2 3">
    <name type="scientific">Rathayibacter festucae</name>
    <dbReference type="NCBI Taxonomy" id="110937"/>
    <lineage>
        <taxon>Bacteria</taxon>
        <taxon>Bacillati</taxon>
        <taxon>Actinomycetota</taxon>
        <taxon>Actinomycetes</taxon>
        <taxon>Micrococcales</taxon>
        <taxon>Microbacteriaceae</taxon>
        <taxon>Rathayibacter</taxon>
    </lineage>
</organism>
<dbReference type="InterPro" id="IPR003594">
    <property type="entry name" value="HATPase_dom"/>
</dbReference>
<protein>
    <submittedName>
        <fullName evidence="2">ATP-binding protein</fullName>
    </submittedName>
</protein>
<sequence length="136" mass="15055">MTERTLAFRTPPDDIELVHDLLDSLFGERADVGARDRMEFETALVELVSNVIQHAVSTTAVLCRLVVTVDDEALRAELIDTADPPGVDTGPREMPDAFAESGRGIALIQALVTDFDYERTASRNLWSIRKDRALQA</sequence>
<reference evidence="3" key="1">
    <citation type="submission" date="2019-12" db="EMBL/GenBank/DDBJ databases">
        <title>Complete and draft genome sequences of new strains and members of some known species of the genus Rathayibacter isolated from plants.</title>
        <authorList>
            <person name="Tarlachkov S.V."/>
            <person name="Starodumova I.P."/>
            <person name="Dorofeeva L.V."/>
            <person name="Prisyazhnaya N.V."/>
            <person name="Leyn S."/>
            <person name="Zlamal J."/>
            <person name="Elan M."/>
            <person name="Osterman A.L."/>
            <person name="Nadler S."/>
            <person name="Subbotin S.A."/>
            <person name="Evtushenko L.I."/>
        </authorList>
    </citation>
    <scope>NUCLEOTIDE SEQUENCE [LARGE SCALE GENOMIC DNA]</scope>
    <source>
        <strain evidence="3">VKM Ac-2802</strain>
    </source>
</reference>
<evidence type="ECO:0000313" key="2">
    <source>
        <dbReference type="EMBL" id="QHC61759.1"/>
    </source>
</evidence>
<keyword evidence="2" id="KW-0067">ATP-binding</keyword>
<dbReference type="RefSeq" id="WP_159422037.1">
    <property type="nucleotide sequence ID" value="NZ_CP047180.1"/>
</dbReference>
<dbReference type="InterPro" id="IPR036890">
    <property type="entry name" value="HATPase_C_sf"/>
</dbReference>
<dbReference type="Gene3D" id="3.30.565.10">
    <property type="entry name" value="Histidine kinase-like ATPase, C-terminal domain"/>
    <property type="match status" value="1"/>
</dbReference>
<dbReference type="CDD" id="cd16936">
    <property type="entry name" value="HATPase_RsbW-like"/>
    <property type="match status" value="1"/>
</dbReference>
<gene>
    <name evidence="2" type="ORF">GSU69_02970</name>
</gene>